<dbReference type="InterPro" id="IPR027443">
    <property type="entry name" value="IPNS-like_sf"/>
</dbReference>
<evidence type="ECO:0000256" key="6">
    <source>
        <dbReference type="SAM" id="MobiDB-lite"/>
    </source>
</evidence>
<sequence>MERVPTTPTAEPEPEREEEAMPMPNLVQELAAAAGVKQELPPTRYVRWGQQHHGGGGVSPVVANQLPEPIPVIDLSRLPSDALEAAKLQTALQDWGLFLVINHGIEASLMDAVMNASNQFFEQPPEEKQKYSNLIDGKHFQVEGYGNDQIKTQDQTLDWSDRLHLIVGPEDKRNLAIWPKRPESFRFALEEYTSKSKRIKHIILAAMARLLDLDEGYFLHQFGDRAPTTVRINHYVPCPRPDLVLGFKAHSDDGVLATLLVDNDVSALQVLKDGIWYNVPTNPRSLLINIGDFMEIMSNGIFKSPVHRVVANCEKERTSLAMFYGLDAEKEIKPAADLLHDNQPARYKKVKIRNYMAGFYEHFARGTRVLDTMKI</sequence>
<evidence type="ECO:0000259" key="7">
    <source>
        <dbReference type="PROSITE" id="PS51471"/>
    </source>
</evidence>
<feature type="domain" description="Fe2OG dioxygenase" evidence="7">
    <location>
        <begin position="226"/>
        <end position="326"/>
    </location>
</feature>
<dbReference type="PANTHER" id="PTHR47991">
    <property type="entry name" value="OXOGLUTARATE/IRON-DEPENDENT DIOXYGENASE"/>
    <property type="match status" value="1"/>
</dbReference>
<dbReference type="Pfam" id="PF14226">
    <property type="entry name" value="DIOX_N"/>
    <property type="match status" value="1"/>
</dbReference>
<evidence type="ECO:0000256" key="5">
    <source>
        <dbReference type="RuleBase" id="RU003682"/>
    </source>
</evidence>
<name>A0AAQ3PU67_PASNO</name>
<dbReference type="GO" id="GO:0046872">
    <property type="term" value="F:metal ion binding"/>
    <property type="evidence" value="ECO:0007669"/>
    <property type="project" value="UniProtKB-KW"/>
</dbReference>
<keyword evidence="3 5" id="KW-0560">Oxidoreductase</keyword>
<feature type="compositionally biased region" description="Low complexity" evidence="6">
    <location>
        <begin position="1"/>
        <end position="10"/>
    </location>
</feature>
<dbReference type="InterPro" id="IPR026992">
    <property type="entry name" value="DIOX_N"/>
</dbReference>
<dbReference type="SUPFAM" id="SSF51197">
    <property type="entry name" value="Clavaminate synthase-like"/>
    <property type="match status" value="1"/>
</dbReference>
<evidence type="ECO:0000313" key="8">
    <source>
        <dbReference type="EMBL" id="WVZ54013.1"/>
    </source>
</evidence>
<comment type="similarity">
    <text evidence="1 5">Belongs to the iron/ascorbate-dependent oxidoreductase family.</text>
</comment>
<dbReference type="InterPro" id="IPR005123">
    <property type="entry name" value="Oxoglu/Fe-dep_dioxygenase_dom"/>
</dbReference>
<dbReference type="Pfam" id="PF03171">
    <property type="entry name" value="2OG-FeII_Oxy"/>
    <property type="match status" value="1"/>
</dbReference>
<evidence type="ECO:0000256" key="3">
    <source>
        <dbReference type="ARBA" id="ARBA00023002"/>
    </source>
</evidence>
<dbReference type="Proteomes" id="UP001341281">
    <property type="component" value="Chromosome 01"/>
</dbReference>
<dbReference type="PRINTS" id="PR00682">
    <property type="entry name" value="IPNSYNTHASE"/>
</dbReference>
<dbReference type="EMBL" id="CP144745">
    <property type="protein sequence ID" value="WVZ54013.1"/>
    <property type="molecule type" value="Genomic_DNA"/>
</dbReference>
<evidence type="ECO:0000256" key="1">
    <source>
        <dbReference type="ARBA" id="ARBA00008056"/>
    </source>
</evidence>
<dbReference type="PROSITE" id="PS51471">
    <property type="entry name" value="FE2OG_OXY"/>
    <property type="match status" value="1"/>
</dbReference>
<evidence type="ECO:0000313" key="9">
    <source>
        <dbReference type="Proteomes" id="UP001341281"/>
    </source>
</evidence>
<dbReference type="InterPro" id="IPR050295">
    <property type="entry name" value="Plant_2OG-oxidoreductases"/>
</dbReference>
<organism evidence="8 9">
    <name type="scientific">Paspalum notatum var. saurae</name>
    <dbReference type="NCBI Taxonomy" id="547442"/>
    <lineage>
        <taxon>Eukaryota</taxon>
        <taxon>Viridiplantae</taxon>
        <taxon>Streptophyta</taxon>
        <taxon>Embryophyta</taxon>
        <taxon>Tracheophyta</taxon>
        <taxon>Spermatophyta</taxon>
        <taxon>Magnoliopsida</taxon>
        <taxon>Liliopsida</taxon>
        <taxon>Poales</taxon>
        <taxon>Poaceae</taxon>
        <taxon>PACMAD clade</taxon>
        <taxon>Panicoideae</taxon>
        <taxon>Andropogonodae</taxon>
        <taxon>Paspaleae</taxon>
        <taxon>Paspalinae</taxon>
        <taxon>Paspalum</taxon>
    </lineage>
</organism>
<gene>
    <name evidence="8" type="ORF">U9M48_004883</name>
</gene>
<reference evidence="8 9" key="1">
    <citation type="submission" date="2024-02" db="EMBL/GenBank/DDBJ databases">
        <title>High-quality chromosome-scale genome assembly of Pensacola bahiagrass (Paspalum notatum Flugge var. saurae).</title>
        <authorList>
            <person name="Vega J.M."/>
            <person name="Podio M."/>
            <person name="Orjuela J."/>
            <person name="Siena L.A."/>
            <person name="Pessino S.C."/>
            <person name="Combes M.C."/>
            <person name="Mariac C."/>
            <person name="Albertini E."/>
            <person name="Pupilli F."/>
            <person name="Ortiz J.P.A."/>
            <person name="Leblanc O."/>
        </authorList>
    </citation>
    <scope>NUCLEOTIDE SEQUENCE [LARGE SCALE GENOMIC DNA]</scope>
    <source>
        <strain evidence="8">R1</strain>
        <tissue evidence="8">Leaf</tissue>
    </source>
</reference>
<feature type="region of interest" description="Disordered" evidence="6">
    <location>
        <begin position="1"/>
        <end position="22"/>
    </location>
</feature>
<dbReference type="GO" id="GO:0016491">
    <property type="term" value="F:oxidoreductase activity"/>
    <property type="evidence" value="ECO:0007669"/>
    <property type="project" value="UniProtKB-KW"/>
</dbReference>
<dbReference type="FunFam" id="2.60.120.330:FF:000018">
    <property type="entry name" value="2-oxoglutarate (2OG) and Fe(II)-dependent oxygenase superfamily protein"/>
    <property type="match status" value="1"/>
</dbReference>
<keyword evidence="9" id="KW-1185">Reference proteome</keyword>
<evidence type="ECO:0000256" key="4">
    <source>
        <dbReference type="ARBA" id="ARBA00023004"/>
    </source>
</evidence>
<evidence type="ECO:0000256" key="2">
    <source>
        <dbReference type="ARBA" id="ARBA00022723"/>
    </source>
</evidence>
<protein>
    <recommendedName>
        <fullName evidence="7">Fe2OG dioxygenase domain-containing protein</fullName>
    </recommendedName>
</protein>
<accession>A0AAQ3PU67</accession>
<dbReference type="Gene3D" id="2.60.120.330">
    <property type="entry name" value="B-lactam Antibiotic, Isopenicillin N Synthase, Chain"/>
    <property type="match status" value="1"/>
</dbReference>
<proteinExistence type="inferred from homology"/>
<dbReference type="InterPro" id="IPR044861">
    <property type="entry name" value="IPNS-like_FE2OG_OXY"/>
</dbReference>
<keyword evidence="2 5" id="KW-0479">Metal-binding</keyword>
<dbReference type="AlphaFoldDB" id="A0AAQ3PU67"/>
<keyword evidence="4 5" id="KW-0408">Iron</keyword>